<name>A0A4S4CZ75_CAMSN</name>
<keyword evidence="1" id="KW-0862">Zinc</keyword>
<dbReference type="PANTHER" id="PTHR45676:SF177">
    <property type="entry name" value="RING-TYPE E3 UBIQUITIN TRANSFERASE"/>
    <property type="match status" value="1"/>
</dbReference>
<dbReference type="InterPro" id="IPR013083">
    <property type="entry name" value="Znf_RING/FYVE/PHD"/>
</dbReference>
<evidence type="ECO:0000259" key="3">
    <source>
        <dbReference type="PROSITE" id="PS50089"/>
    </source>
</evidence>
<evidence type="ECO:0000256" key="1">
    <source>
        <dbReference type="PROSITE-ProRule" id="PRU00175"/>
    </source>
</evidence>
<dbReference type="Proteomes" id="UP000306102">
    <property type="component" value="Unassembled WGS sequence"/>
</dbReference>
<keyword evidence="2" id="KW-1133">Transmembrane helix</keyword>
<dbReference type="GO" id="GO:0016567">
    <property type="term" value="P:protein ubiquitination"/>
    <property type="evidence" value="ECO:0007669"/>
    <property type="project" value="UniProtKB-UniPathway"/>
</dbReference>
<dbReference type="PROSITE" id="PS50089">
    <property type="entry name" value="ZF_RING_2"/>
    <property type="match status" value="1"/>
</dbReference>
<dbReference type="EMBL" id="SDRB02013393">
    <property type="protein sequence ID" value="THF95028.1"/>
    <property type="molecule type" value="Genomic_DNA"/>
</dbReference>
<proteinExistence type="predicted"/>
<dbReference type="CDD" id="cd16461">
    <property type="entry name" value="RING-H2_EL5-like"/>
    <property type="match status" value="1"/>
</dbReference>
<feature type="transmembrane region" description="Helical" evidence="2">
    <location>
        <begin position="14"/>
        <end position="39"/>
    </location>
</feature>
<dbReference type="SMART" id="SM00184">
    <property type="entry name" value="RING"/>
    <property type="match status" value="1"/>
</dbReference>
<dbReference type="InterPro" id="IPR001841">
    <property type="entry name" value="Znf_RING"/>
</dbReference>
<keyword evidence="1" id="KW-0863">Zinc-finger</keyword>
<dbReference type="SUPFAM" id="SSF57850">
    <property type="entry name" value="RING/U-box"/>
    <property type="match status" value="1"/>
</dbReference>
<reference evidence="4 5" key="1">
    <citation type="journal article" date="2018" name="Proc. Natl. Acad. Sci. U.S.A.">
        <title>Draft genome sequence of Camellia sinensis var. sinensis provides insights into the evolution of the tea genome and tea quality.</title>
        <authorList>
            <person name="Wei C."/>
            <person name="Yang H."/>
            <person name="Wang S."/>
            <person name="Zhao J."/>
            <person name="Liu C."/>
            <person name="Gao L."/>
            <person name="Xia E."/>
            <person name="Lu Y."/>
            <person name="Tai Y."/>
            <person name="She G."/>
            <person name="Sun J."/>
            <person name="Cao H."/>
            <person name="Tong W."/>
            <person name="Gao Q."/>
            <person name="Li Y."/>
            <person name="Deng W."/>
            <person name="Jiang X."/>
            <person name="Wang W."/>
            <person name="Chen Q."/>
            <person name="Zhang S."/>
            <person name="Li H."/>
            <person name="Wu J."/>
            <person name="Wang P."/>
            <person name="Li P."/>
            <person name="Shi C."/>
            <person name="Zheng F."/>
            <person name="Jian J."/>
            <person name="Huang B."/>
            <person name="Shan D."/>
            <person name="Shi M."/>
            <person name="Fang C."/>
            <person name="Yue Y."/>
            <person name="Li F."/>
            <person name="Li D."/>
            <person name="Wei S."/>
            <person name="Han B."/>
            <person name="Jiang C."/>
            <person name="Yin Y."/>
            <person name="Xia T."/>
            <person name="Zhang Z."/>
            <person name="Bennetzen J.L."/>
            <person name="Zhao S."/>
            <person name="Wan X."/>
        </authorList>
    </citation>
    <scope>NUCLEOTIDE SEQUENCE [LARGE SCALE GENOMIC DNA]</scope>
    <source>
        <strain evidence="5">cv. Shuchazao</strain>
        <tissue evidence="4">Leaf</tissue>
    </source>
</reference>
<dbReference type="GO" id="GO:0008270">
    <property type="term" value="F:zinc ion binding"/>
    <property type="evidence" value="ECO:0007669"/>
    <property type="project" value="UniProtKB-KW"/>
</dbReference>
<dbReference type="Gene3D" id="3.30.40.10">
    <property type="entry name" value="Zinc/RING finger domain, C3HC4 (zinc finger)"/>
    <property type="match status" value="1"/>
</dbReference>
<protein>
    <recommendedName>
        <fullName evidence="3">RING-type domain-containing protein</fullName>
    </recommendedName>
</protein>
<feature type="domain" description="RING-type" evidence="3">
    <location>
        <begin position="80"/>
        <end position="122"/>
    </location>
</feature>
<evidence type="ECO:0000313" key="5">
    <source>
        <dbReference type="Proteomes" id="UP000306102"/>
    </source>
</evidence>
<evidence type="ECO:0000313" key="4">
    <source>
        <dbReference type="EMBL" id="THF95028.1"/>
    </source>
</evidence>
<accession>A0A4S4CZ75</accession>
<dbReference type="UniPathway" id="UPA00143"/>
<dbReference type="PANTHER" id="PTHR45676">
    <property type="entry name" value="RING-H2 FINGER PROTEIN ATL51-RELATED"/>
    <property type="match status" value="1"/>
</dbReference>
<comment type="caution">
    <text evidence="4">The sequence shown here is derived from an EMBL/GenBank/DDBJ whole genome shotgun (WGS) entry which is preliminary data.</text>
</comment>
<dbReference type="AlphaFoldDB" id="A0A4S4CZ75"/>
<organism evidence="4 5">
    <name type="scientific">Camellia sinensis var. sinensis</name>
    <name type="common">China tea</name>
    <dbReference type="NCBI Taxonomy" id="542762"/>
    <lineage>
        <taxon>Eukaryota</taxon>
        <taxon>Viridiplantae</taxon>
        <taxon>Streptophyta</taxon>
        <taxon>Embryophyta</taxon>
        <taxon>Tracheophyta</taxon>
        <taxon>Spermatophyta</taxon>
        <taxon>Magnoliopsida</taxon>
        <taxon>eudicotyledons</taxon>
        <taxon>Gunneridae</taxon>
        <taxon>Pentapetalae</taxon>
        <taxon>asterids</taxon>
        <taxon>Ericales</taxon>
        <taxon>Theaceae</taxon>
        <taxon>Camellia</taxon>
    </lineage>
</organism>
<evidence type="ECO:0000256" key="2">
    <source>
        <dbReference type="SAM" id="Phobius"/>
    </source>
</evidence>
<keyword evidence="5" id="KW-1185">Reference proteome</keyword>
<dbReference type="Pfam" id="PF13639">
    <property type="entry name" value="zf-RING_2"/>
    <property type="match status" value="1"/>
</dbReference>
<keyword evidence="2" id="KW-0812">Transmembrane</keyword>
<keyword evidence="2" id="KW-0472">Membrane</keyword>
<sequence>MASNDNHNSFSNHFTILLIAASTAAIVIVLYHCFNACCYNRRNPQRHNRTLVLRQGEIPGLIPAHKYEKETKLVRENRTCVVCLNEYEEGEELRTLPECMHSFHVACIDMWLYSCSTCPVCRTDTTPSPFEFKVCLEPCLDG</sequence>
<gene>
    <name evidence="4" type="ORF">TEA_012772</name>
</gene>
<keyword evidence="1" id="KW-0479">Metal-binding</keyword>